<dbReference type="AlphaFoldDB" id="A0A2T5PCF3"/>
<sequence length="312" mass="35197">MWASCEGSEQVMRGWAKALAIWVVAGLGWSTHAPAEPLPWALLPLPGVVELENGVPVRGMQLDALHLLEDRLPDLQSSYRAANYRRLQQDMAQGLDFCAAPFFRRADTDRIGHFVPFTVSTPIQLVIRRDELQRFPLHGERVSLRELLQDPHLLGGLSTSRTYPEEILELLHGGLESGRLEWVGGASGGENLPLMVSVGRLDYSFEFGTIINRMTGDSRLQQPLIAVPLQESLALVESGIYCTRSEWGLRMAGRLDQAIRELSRRPQPMLELYRRYMPETTYNVYAEKIAAYYRMRADVPPLLPMKRPSASE</sequence>
<evidence type="ECO:0000313" key="2">
    <source>
        <dbReference type="Proteomes" id="UP000244064"/>
    </source>
</evidence>
<keyword evidence="2" id="KW-1185">Reference proteome</keyword>
<reference evidence="1 2" key="1">
    <citation type="submission" date="2018-04" db="EMBL/GenBank/DDBJ databases">
        <title>Pseudomonas sp. nov., isolated from mangrove soil.</title>
        <authorList>
            <person name="Chen C."/>
        </authorList>
    </citation>
    <scope>NUCLEOTIDE SEQUENCE [LARGE SCALE GENOMIC DNA]</scope>
    <source>
        <strain evidence="1 2">TC-11</strain>
    </source>
</reference>
<name>A0A2T5PCF3_9PSED</name>
<dbReference type="Proteomes" id="UP000244064">
    <property type="component" value="Unassembled WGS sequence"/>
</dbReference>
<evidence type="ECO:0000313" key="1">
    <source>
        <dbReference type="EMBL" id="PTU75367.1"/>
    </source>
</evidence>
<comment type="caution">
    <text evidence="1">The sequence shown here is derived from an EMBL/GenBank/DDBJ whole genome shotgun (WGS) entry which is preliminary data.</text>
</comment>
<organism evidence="1 2">
    <name type="scientific">Pseudomonas mangrovi</name>
    <dbReference type="NCBI Taxonomy" id="2161748"/>
    <lineage>
        <taxon>Bacteria</taxon>
        <taxon>Pseudomonadati</taxon>
        <taxon>Pseudomonadota</taxon>
        <taxon>Gammaproteobacteria</taxon>
        <taxon>Pseudomonadales</taxon>
        <taxon>Pseudomonadaceae</taxon>
        <taxon>Pseudomonas</taxon>
    </lineage>
</organism>
<protein>
    <recommendedName>
        <fullName evidence="3">TIGR02285 family protein</fullName>
    </recommendedName>
</protein>
<evidence type="ECO:0008006" key="3">
    <source>
        <dbReference type="Google" id="ProtNLM"/>
    </source>
</evidence>
<accession>A0A2T5PCF3</accession>
<dbReference type="EMBL" id="QASN01000007">
    <property type="protein sequence ID" value="PTU75367.1"/>
    <property type="molecule type" value="Genomic_DNA"/>
</dbReference>
<proteinExistence type="predicted"/>
<gene>
    <name evidence="1" type="ORF">DBO85_04300</name>
</gene>